<evidence type="ECO:0000259" key="4">
    <source>
        <dbReference type="PROSITE" id="PS50089"/>
    </source>
</evidence>
<dbReference type="Pfam" id="PF14570">
    <property type="entry name" value="zf-RING_4"/>
    <property type="match status" value="1"/>
</dbReference>
<dbReference type="InterPro" id="IPR001841">
    <property type="entry name" value="Znf_RING"/>
</dbReference>
<dbReference type="InterPro" id="IPR039515">
    <property type="entry name" value="NOT4_mRING-HC-C4C4"/>
</dbReference>
<dbReference type="PROSITE" id="PS50089">
    <property type="entry name" value="ZF_RING_2"/>
    <property type="match status" value="1"/>
</dbReference>
<keyword evidence="1" id="KW-0863">Zinc-finger</keyword>
<dbReference type="FunFam" id="3.30.40.10:FF:000155">
    <property type="entry name" value="RNA binding (RRM/RBD/RNP motifs) family protein"/>
    <property type="match status" value="1"/>
</dbReference>
<dbReference type="GO" id="GO:0016567">
    <property type="term" value="P:protein ubiquitination"/>
    <property type="evidence" value="ECO:0007669"/>
    <property type="project" value="TreeGrafter"/>
</dbReference>
<dbReference type="GO" id="GO:0008270">
    <property type="term" value="F:zinc ion binding"/>
    <property type="evidence" value="ECO:0007669"/>
    <property type="project" value="UniProtKB-KW"/>
</dbReference>
<feature type="region of interest" description="Disordered" evidence="3">
    <location>
        <begin position="250"/>
        <end position="277"/>
    </location>
</feature>
<dbReference type="EMBL" id="KZ451909">
    <property type="protein sequence ID" value="PKA63296.1"/>
    <property type="molecule type" value="Genomic_DNA"/>
</dbReference>
<evidence type="ECO:0000256" key="3">
    <source>
        <dbReference type="SAM" id="MobiDB-lite"/>
    </source>
</evidence>
<name>A0A2I0B673_9ASPA</name>
<keyword evidence="7" id="KW-1185">Reference proteome</keyword>
<keyword evidence="2" id="KW-0694">RNA-binding</keyword>
<feature type="domain" description="RING-type" evidence="4">
    <location>
        <begin position="17"/>
        <end position="65"/>
    </location>
</feature>
<evidence type="ECO:0000256" key="2">
    <source>
        <dbReference type="PROSITE-ProRule" id="PRU00176"/>
    </source>
</evidence>
<dbReference type="SMART" id="SM00361">
    <property type="entry name" value="RRM_1"/>
    <property type="match status" value="1"/>
</dbReference>
<evidence type="ECO:0000313" key="7">
    <source>
        <dbReference type="Proteomes" id="UP000236161"/>
    </source>
</evidence>
<protein>
    <submittedName>
        <fullName evidence="6">CCR4-NOT transcription complex subunit 4</fullName>
    </submittedName>
</protein>
<dbReference type="Proteomes" id="UP000236161">
    <property type="component" value="Unassembled WGS sequence"/>
</dbReference>
<dbReference type="FunFam" id="3.30.70.330:FF:000161">
    <property type="entry name" value="RNA binding (RRM/RBD/RNP motifs) family protein"/>
    <property type="match status" value="1"/>
</dbReference>
<proteinExistence type="predicted"/>
<dbReference type="PANTHER" id="PTHR12603:SF36">
    <property type="entry name" value="RNA BINDING (RRM_RBD_RNP MOTIFS) FAMILY PROTEIN"/>
    <property type="match status" value="1"/>
</dbReference>
<dbReference type="Pfam" id="PF00076">
    <property type="entry name" value="RRM_1"/>
    <property type="match status" value="1"/>
</dbReference>
<feature type="domain" description="RRM" evidence="5">
    <location>
        <begin position="119"/>
        <end position="204"/>
    </location>
</feature>
<dbReference type="GO" id="GO:0003723">
    <property type="term" value="F:RNA binding"/>
    <property type="evidence" value="ECO:0007669"/>
    <property type="project" value="UniProtKB-UniRule"/>
</dbReference>
<dbReference type="AlphaFoldDB" id="A0A2I0B673"/>
<sequence>MPSFQRTNMSDDGDRVCPLCAEEMDLTDQHLKPCKCGYEICVWCWHHIMEMAEKDETEGRCPACRTPYDKQRIIGMTANCERLVAEICAEKRQKLQKTKLKVSAETRKQLSTVRVIQRNLVYIMGLPANLCDESLLERKEYFGQYGKVLKVSISHSASAANQQSSNTFSVYITYAREEEAVRCIQAVHNYMLDGKSLRACFGTNKYCHAWLRNMNCTNPDCLYLHDISAQDDSFTKDEIISAYTRSRVSQTSHRNLQRRGGSVLPPAADDLASKGTATNKSPVSKVAVVHTGESNIISNILSLDFDPWEDSLSVSDSFSKLLCENEGNNGSLILSKRFNTENNNQSRFSFARQEVQENVIGSSIENITSLQSSSASKVSCVDNFHNGFIENGFLDKSMIKSNVNISDRPAALGVSRAKLSAPPGFSVPIRPPPGFSVHDRYDQNINTNSGNSGDLEFLDPAILAVGKGCMLNGSSDASFSFSSAFPAPFSSEECDPRLKLLMHQSVSSHQNVRFPDFIRESFLPVNNSHDMSRLLAQSQGTFSPLTQLSIQQPRSSPVSSAHWDGWNNMQSSTAVGMPKYLRNDRFGLNSYFPGSHEHKFHLPSSTDIYSRAFGI</sequence>
<dbReference type="InterPro" id="IPR035979">
    <property type="entry name" value="RBD_domain_sf"/>
</dbReference>
<dbReference type="Gene3D" id="3.30.40.10">
    <property type="entry name" value="Zinc/RING finger domain, C3HC4 (zinc finger)"/>
    <property type="match status" value="1"/>
</dbReference>
<accession>A0A2I0B673</accession>
<dbReference type="CDD" id="cd16618">
    <property type="entry name" value="mRING-HC-C4C4_CNOT4"/>
    <property type="match status" value="1"/>
</dbReference>
<keyword evidence="1" id="KW-0862">Zinc</keyword>
<keyword evidence="1" id="KW-0479">Metal-binding</keyword>
<evidence type="ECO:0000259" key="5">
    <source>
        <dbReference type="PROSITE" id="PS50102"/>
    </source>
</evidence>
<dbReference type="PROSITE" id="PS50102">
    <property type="entry name" value="RRM"/>
    <property type="match status" value="1"/>
</dbReference>
<dbReference type="InterPro" id="IPR000504">
    <property type="entry name" value="RRM_dom"/>
</dbReference>
<dbReference type="InterPro" id="IPR012677">
    <property type="entry name" value="Nucleotide-bd_a/b_plait_sf"/>
</dbReference>
<dbReference type="OrthoDB" id="1923159at2759"/>
<organism evidence="6 7">
    <name type="scientific">Apostasia shenzhenica</name>
    <dbReference type="NCBI Taxonomy" id="1088818"/>
    <lineage>
        <taxon>Eukaryota</taxon>
        <taxon>Viridiplantae</taxon>
        <taxon>Streptophyta</taxon>
        <taxon>Embryophyta</taxon>
        <taxon>Tracheophyta</taxon>
        <taxon>Spermatophyta</taxon>
        <taxon>Magnoliopsida</taxon>
        <taxon>Liliopsida</taxon>
        <taxon>Asparagales</taxon>
        <taxon>Orchidaceae</taxon>
        <taxon>Apostasioideae</taxon>
        <taxon>Apostasia</taxon>
    </lineage>
</organism>
<dbReference type="PANTHER" id="PTHR12603">
    <property type="entry name" value="CCR4-NOT TRANSCRIPTION COMPLEX RELATED"/>
    <property type="match status" value="1"/>
</dbReference>
<dbReference type="SUPFAM" id="SSF54928">
    <property type="entry name" value="RNA-binding domain, RBD"/>
    <property type="match status" value="1"/>
</dbReference>
<dbReference type="InterPro" id="IPR013083">
    <property type="entry name" value="Znf_RING/FYVE/PHD"/>
</dbReference>
<dbReference type="InterPro" id="IPR003954">
    <property type="entry name" value="RRM_euk-type"/>
</dbReference>
<dbReference type="GO" id="GO:0004842">
    <property type="term" value="F:ubiquitin-protein transferase activity"/>
    <property type="evidence" value="ECO:0007669"/>
    <property type="project" value="InterPro"/>
</dbReference>
<dbReference type="GO" id="GO:0030014">
    <property type="term" value="C:CCR4-NOT complex"/>
    <property type="evidence" value="ECO:0007669"/>
    <property type="project" value="InterPro"/>
</dbReference>
<evidence type="ECO:0000313" key="6">
    <source>
        <dbReference type="EMBL" id="PKA63296.1"/>
    </source>
</evidence>
<gene>
    <name evidence="6" type="ORF">AXF42_Ash017765</name>
</gene>
<dbReference type="CDD" id="cd12438">
    <property type="entry name" value="RRM_CNOT4"/>
    <property type="match status" value="1"/>
</dbReference>
<evidence type="ECO:0000256" key="1">
    <source>
        <dbReference type="PROSITE-ProRule" id="PRU00175"/>
    </source>
</evidence>
<reference evidence="6 7" key="1">
    <citation type="journal article" date="2017" name="Nature">
        <title>The Apostasia genome and the evolution of orchids.</title>
        <authorList>
            <person name="Zhang G.Q."/>
            <person name="Liu K.W."/>
            <person name="Li Z."/>
            <person name="Lohaus R."/>
            <person name="Hsiao Y.Y."/>
            <person name="Niu S.C."/>
            <person name="Wang J.Y."/>
            <person name="Lin Y.C."/>
            <person name="Xu Q."/>
            <person name="Chen L.J."/>
            <person name="Yoshida K."/>
            <person name="Fujiwara S."/>
            <person name="Wang Z.W."/>
            <person name="Zhang Y.Q."/>
            <person name="Mitsuda N."/>
            <person name="Wang M."/>
            <person name="Liu G.H."/>
            <person name="Pecoraro L."/>
            <person name="Huang H.X."/>
            <person name="Xiao X.J."/>
            <person name="Lin M."/>
            <person name="Wu X.Y."/>
            <person name="Wu W.L."/>
            <person name="Chen Y.Y."/>
            <person name="Chang S.B."/>
            <person name="Sakamoto S."/>
            <person name="Ohme-Takagi M."/>
            <person name="Yagi M."/>
            <person name="Zeng S.J."/>
            <person name="Shen C.Y."/>
            <person name="Yeh C.M."/>
            <person name="Luo Y.B."/>
            <person name="Tsai W.C."/>
            <person name="Van de Peer Y."/>
            <person name="Liu Z.J."/>
        </authorList>
    </citation>
    <scope>NUCLEOTIDE SEQUENCE [LARGE SCALE GENOMIC DNA]</scope>
    <source>
        <strain evidence="7">cv. Shenzhen</strain>
        <tissue evidence="6">Stem</tissue>
    </source>
</reference>
<dbReference type="STRING" id="1088818.A0A2I0B673"/>
<dbReference type="Gene3D" id="3.30.70.330">
    <property type="match status" value="1"/>
</dbReference>
<dbReference type="SUPFAM" id="SSF57850">
    <property type="entry name" value="RING/U-box"/>
    <property type="match status" value="1"/>
</dbReference>
<dbReference type="InterPro" id="IPR034261">
    <property type="entry name" value="CNOT4_RRM"/>
</dbReference>
<dbReference type="InterPro" id="IPR039780">
    <property type="entry name" value="Mot2"/>
</dbReference>